<protein>
    <submittedName>
        <fullName evidence="2">Type II toxin-antitoxin system VapC family toxin</fullName>
    </submittedName>
</protein>
<keyword evidence="3" id="KW-1185">Reference proteome</keyword>
<evidence type="ECO:0000259" key="1">
    <source>
        <dbReference type="Pfam" id="PF01850"/>
    </source>
</evidence>
<dbReference type="Gene3D" id="3.40.50.1010">
    <property type="entry name" value="5'-nuclease"/>
    <property type="match status" value="1"/>
</dbReference>
<feature type="domain" description="PIN" evidence="1">
    <location>
        <begin position="31"/>
        <end position="77"/>
    </location>
</feature>
<dbReference type="Pfam" id="PF01850">
    <property type="entry name" value="PIN"/>
    <property type="match status" value="1"/>
</dbReference>
<dbReference type="RefSeq" id="WP_386026083.1">
    <property type="nucleotide sequence ID" value="NZ_JBHUHX010000018.1"/>
</dbReference>
<dbReference type="EMBL" id="JBHUHX010000018">
    <property type="protein sequence ID" value="MFD2112091.1"/>
    <property type="molecule type" value="Genomic_DNA"/>
</dbReference>
<accession>A0ABW4YAH0</accession>
<comment type="caution">
    <text evidence="2">The sequence shown here is derived from an EMBL/GenBank/DDBJ whole genome shotgun (WGS) entry which is preliminary data.</text>
</comment>
<gene>
    <name evidence="2" type="ORF">ACFSJC_09600</name>
</gene>
<dbReference type="CDD" id="cd09871">
    <property type="entry name" value="PIN_MtVapC28-VapC30-like"/>
    <property type="match status" value="1"/>
</dbReference>
<reference evidence="3" key="1">
    <citation type="journal article" date="2019" name="Int. J. Syst. Evol. Microbiol.">
        <title>The Global Catalogue of Microorganisms (GCM) 10K type strain sequencing project: providing services to taxonomists for standard genome sequencing and annotation.</title>
        <authorList>
            <consortium name="The Broad Institute Genomics Platform"/>
            <consortium name="The Broad Institute Genome Sequencing Center for Infectious Disease"/>
            <person name="Wu L."/>
            <person name="Ma J."/>
        </authorList>
    </citation>
    <scope>NUCLEOTIDE SEQUENCE [LARGE SCALE GENOMIC DNA]</scope>
    <source>
        <strain evidence="3">KACC 12597</strain>
    </source>
</reference>
<evidence type="ECO:0000313" key="3">
    <source>
        <dbReference type="Proteomes" id="UP001597337"/>
    </source>
</evidence>
<organism evidence="2 3">
    <name type="scientific">Thiorhodococcus fuscus</name>
    <dbReference type="NCBI Taxonomy" id="527200"/>
    <lineage>
        <taxon>Bacteria</taxon>
        <taxon>Pseudomonadati</taxon>
        <taxon>Pseudomonadota</taxon>
        <taxon>Gammaproteobacteria</taxon>
        <taxon>Chromatiales</taxon>
        <taxon>Chromatiaceae</taxon>
        <taxon>Thiorhodococcus</taxon>
    </lineage>
</organism>
<sequence>MLRLDEIVRHSAQLPVLDSRSADDILGYWLIVIDTSAIMAILQDELDRRAFNEAIEAASCRRLSATTYAELSIVIESRCGPEGIRDLDLPHRK</sequence>
<dbReference type="InterPro" id="IPR002716">
    <property type="entry name" value="PIN_dom"/>
</dbReference>
<dbReference type="Proteomes" id="UP001597337">
    <property type="component" value="Unassembled WGS sequence"/>
</dbReference>
<name>A0ABW4YAH0_9GAMM</name>
<evidence type="ECO:0000313" key="2">
    <source>
        <dbReference type="EMBL" id="MFD2112091.1"/>
    </source>
</evidence>
<proteinExistence type="predicted"/>